<dbReference type="Pfam" id="PF21993">
    <property type="entry name" value="TetR_C_13_2"/>
    <property type="match status" value="1"/>
</dbReference>
<evidence type="ECO:0000259" key="5">
    <source>
        <dbReference type="PROSITE" id="PS50977"/>
    </source>
</evidence>
<dbReference type="STRING" id="225324.SAMN02745126_01879"/>
<feature type="DNA-binding region" description="H-T-H motif" evidence="4">
    <location>
        <begin position="28"/>
        <end position="47"/>
    </location>
</feature>
<evidence type="ECO:0000256" key="2">
    <source>
        <dbReference type="ARBA" id="ARBA00023125"/>
    </source>
</evidence>
<proteinExistence type="predicted"/>
<dbReference type="PANTHER" id="PTHR47506">
    <property type="entry name" value="TRANSCRIPTIONAL REGULATORY PROTEIN"/>
    <property type="match status" value="1"/>
</dbReference>
<evidence type="ECO:0000256" key="3">
    <source>
        <dbReference type="ARBA" id="ARBA00023163"/>
    </source>
</evidence>
<feature type="domain" description="HTH tetR-type" evidence="5">
    <location>
        <begin position="5"/>
        <end position="65"/>
    </location>
</feature>
<dbReference type="SUPFAM" id="SSF46689">
    <property type="entry name" value="Homeodomain-like"/>
    <property type="match status" value="1"/>
</dbReference>
<dbReference type="OrthoDB" id="9811084at2"/>
<dbReference type="AlphaFoldDB" id="A0A1T4MMS6"/>
<evidence type="ECO:0000313" key="7">
    <source>
        <dbReference type="Proteomes" id="UP000190092"/>
    </source>
</evidence>
<evidence type="ECO:0000256" key="1">
    <source>
        <dbReference type="ARBA" id="ARBA00023015"/>
    </source>
</evidence>
<protein>
    <submittedName>
        <fullName evidence="6">Transcriptional regulator, TetR family</fullName>
    </submittedName>
</protein>
<keyword evidence="3" id="KW-0804">Transcription</keyword>
<name>A0A1T4MMS6_9HYPH</name>
<dbReference type="Proteomes" id="UP000190092">
    <property type="component" value="Unassembled WGS sequence"/>
</dbReference>
<organism evidence="6 7">
    <name type="scientific">Enhydrobacter aerosaccus</name>
    <dbReference type="NCBI Taxonomy" id="225324"/>
    <lineage>
        <taxon>Bacteria</taxon>
        <taxon>Pseudomonadati</taxon>
        <taxon>Pseudomonadota</taxon>
        <taxon>Alphaproteobacteria</taxon>
        <taxon>Hyphomicrobiales</taxon>
        <taxon>Enhydrobacter</taxon>
    </lineage>
</organism>
<dbReference type="PANTHER" id="PTHR47506:SF3">
    <property type="entry name" value="HTH-TYPE TRANSCRIPTIONAL REGULATOR LMRA"/>
    <property type="match status" value="1"/>
</dbReference>
<dbReference type="GO" id="GO:0003677">
    <property type="term" value="F:DNA binding"/>
    <property type="evidence" value="ECO:0007669"/>
    <property type="project" value="UniProtKB-UniRule"/>
</dbReference>
<sequence>MSRTVAERADTLPAIAEVFREYGYEGASLSLIGKATGLGKGSLYHFFPGGKEEMAAAVLAEVDAWFEANVYAPLRDGSASMQAIEAMFDAVVSYFKSGRRVCLVGVLALGDARERFGDAIRGYFARWIEALADALIRYGRSRAEAKALAEEVVAGIQGAIVLARALDDPAAFSRTIDRLRVLVRTPSPINLGAAPGPGRRRKGLLR</sequence>
<keyword evidence="2 4" id="KW-0238">DNA-binding</keyword>
<dbReference type="InterPro" id="IPR001647">
    <property type="entry name" value="HTH_TetR"/>
</dbReference>
<evidence type="ECO:0000313" key="6">
    <source>
        <dbReference type="EMBL" id="SJZ68147.1"/>
    </source>
</evidence>
<dbReference type="RefSeq" id="WP_085933618.1">
    <property type="nucleotide sequence ID" value="NZ_FUWJ01000002.1"/>
</dbReference>
<reference evidence="7" key="1">
    <citation type="submission" date="2017-02" db="EMBL/GenBank/DDBJ databases">
        <authorList>
            <person name="Varghese N."/>
            <person name="Submissions S."/>
        </authorList>
    </citation>
    <scope>NUCLEOTIDE SEQUENCE [LARGE SCALE GENOMIC DNA]</scope>
    <source>
        <strain evidence="7">ATCC 27094</strain>
    </source>
</reference>
<evidence type="ECO:0000256" key="4">
    <source>
        <dbReference type="PROSITE-ProRule" id="PRU00335"/>
    </source>
</evidence>
<dbReference type="PROSITE" id="PS50977">
    <property type="entry name" value="HTH_TETR_2"/>
    <property type="match status" value="1"/>
</dbReference>
<dbReference type="SUPFAM" id="SSF48498">
    <property type="entry name" value="Tetracyclin repressor-like, C-terminal domain"/>
    <property type="match status" value="1"/>
</dbReference>
<keyword evidence="7" id="KW-1185">Reference proteome</keyword>
<keyword evidence="1" id="KW-0805">Transcription regulation</keyword>
<dbReference type="InterPro" id="IPR009057">
    <property type="entry name" value="Homeodomain-like_sf"/>
</dbReference>
<accession>A0A1T4MMS6</accession>
<dbReference type="InterPro" id="IPR036271">
    <property type="entry name" value="Tet_transcr_reg_TetR-rel_C_sf"/>
</dbReference>
<dbReference type="InterPro" id="IPR054156">
    <property type="entry name" value="YxaF_TetR_C"/>
</dbReference>
<gene>
    <name evidence="6" type="ORF">SAMN02745126_01879</name>
</gene>
<dbReference type="Pfam" id="PF00440">
    <property type="entry name" value="TetR_N"/>
    <property type="match status" value="1"/>
</dbReference>
<dbReference type="Gene3D" id="1.10.357.10">
    <property type="entry name" value="Tetracycline Repressor, domain 2"/>
    <property type="match status" value="1"/>
</dbReference>
<dbReference type="EMBL" id="FUWJ01000002">
    <property type="protein sequence ID" value="SJZ68147.1"/>
    <property type="molecule type" value="Genomic_DNA"/>
</dbReference>